<dbReference type="AlphaFoldDB" id="A0A7X4GEX2"/>
<keyword evidence="2" id="KW-0560">Oxidoreductase</keyword>
<evidence type="ECO:0000256" key="1">
    <source>
        <dbReference type="ARBA" id="ARBA00006484"/>
    </source>
</evidence>
<dbReference type="Pfam" id="PF00106">
    <property type="entry name" value="adh_short"/>
    <property type="match status" value="1"/>
</dbReference>
<dbReference type="PRINTS" id="PR00080">
    <property type="entry name" value="SDRFAMILY"/>
</dbReference>
<dbReference type="CDD" id="cd05233">
    <property type="entry name" value="SDR_c"/>
    <property type="match status" value="1"/>
</dbReference>
<dbReference type="PRINTS" id="PR00081">
    <property type="entry name" value="GDHRDH"/>
</dbReference>
<accession>A0A7X4GEX2</accession>
<dbReference type="InterPro" id="IPR036291">
    <property type="entry name" value="NAD(P)-bd_dom_sf"/>
</dbReference>
<organism evidence="4 5">
    <name type="scientific">Novosphingobium silvae</name>
    <dbReference type="NCBI Taxonomy" id="2692619"/>
    <lineage>
        <taxon>Bacteria</taxon>
        <taxon>Pseudomonadati</taxon>
        <taxon>Pseudomonadota</taxon>
        <taxon>Alphaproteobacteria</taxon>
        <taxon>Sphingomonadales</taxon>
        <taxon>Sphingomonadaceae</taxon>
        <taxon>Novosphingobium</taxon>
    </lineage>
</organism>
<evidence type="ECO:0000256" key="2">
    <source>
        <dbReference type="ARBA" id="ARBA00023002"/>
    </source>
</evidence>
<evidence type="ECO:0000313" key="4">
    <source>
        <dbReference type="EMBL" id="MYL96994.1"/>
    </source>
</evidence>
<proteinExistence type="inferred from homology"/>
<dbReference type="RefSeq" id="WP_160984725.1">
    <property type="nucleotide sequence ID" value="NZ_WVTD01000002.1"/>
</dbReference>
<comment type="similarity">
    <text evidence="1 3">Belongs to the short-chain dehydrogenases/reductases (SDR) family.</text>
</comment>
<dbReference type="GO" id="GO:0016491">
    <property type="term" value="F:oxidoreductase activity"/>
    <property type="evidence" value="ECO:0007669"/>
    <property type="project" value="UniProtKB-KW"/>
</dbReference>
<reference evidence="4 5" key="1">
    <citation type="submission" date="2019-12" db="EMBL/GenBank/DDBJ databases">
        <authorList>
            <person name="Feng G."/>
            <person name="Zhu H."/>
        </authorList>
    </citation>
    <scope>NUCLEOTIDE SEQUENCE [LARGE SCALE GENOMIC DNA]</scope>
    <source>
        <strain evidence="4 5">FGD1</strain>
    </source>
</reference>
<comment type="caution">
    <text evidence="4">The sequence shown here is derived from an EMBL/GenBank/DDBJ whole genome shotgun (WGS) entry which is preliminary data.</text>
</comment>
<evidence type="ECO:0000256" key="3">
    <source>
        <dbReference type="RuleBase" id="RU000363"/>
    </source>
</evidence>
<dbReference type="InterPro" id="IPR002347">
    <property type="entry name" value="SDR_fam"/>
</dbReference>
<evidence type="ECO:0000313" key="5">
    <source>
        <dbReference type="Proteomes" id="UP000465810"/>
    </source>
</evidence>
<gene>
    <name evidence="4" type="ORF">GR702_04285</name>
</gene>
<dbReference type="EMBL" id="WVTD01000002">
    <property type="protein sequence ID" value="MYL96994.1"/>
    <property type="molecule type" value="Genomic_DNA"/>
</dbReference>
<name>A0A7X4GEX2_9SPHN</name>
<sequence length="245" mass="26200">MGKTIVITGAGAGLGKALARRFAEEGETVVLLGRTLAKVQDVADELGGTTMAVQCDVSDPASVRAAFAAIAQKHPKIDVLINNAGIYEPFTIMEATDRQIDSIIATNLNGPIYCCRSAIPMLERGGLIINVGSESVDVPFVMLSLYQCSKAGLEMFTRSLEAELEEAGIRVALLRAGPMYDEGKEAPGWDRDTAMRFHMGCAKNGLDLRTRPVSHSNSVTGVFRAVIDLPPDVRVSHVSIGARRA</sequence>
<dbReference type="Gene3D" id="3.40.50.720">
    <property type="entry name" value="NAD(P)-binding Rossmann-like Domain"/>
    <property type="match status" value="1"/>
</dbReference>
<dbReference type="PANTHER" id="PTHR43669">
    <property type="entry name" value="5-KETO-D-GLUCONATE 5-REDUCTASE"/>
    <property type="match status" value="1"/>
</dbReference>
<keyword evidence="5" id="KW-1185">Reference proteome</keyword>
<dbReference type="Proteomes" id="UP000465810">
    <property type="component" value="Unassembled WGS sequence"/>
</dbReference>
<dbReference type="SUPFAM" id="SSF51735">
    <property type="entry name" value="NAD(P)-binding Rossmann-fold domains"/>
    <property type="match status" value="1"/>
</dbReference>
<protein>
    <submittedName>
        <fullName evidence="4">SDR family NAD(P)-dependent oxidoreductase</fullName>
    </submittedName>
</protein>
<dbReference type="PANTHER" id="PTHR43669:SF3">
    <property type="entry name" value="ALCOHOL DEHYDROGENASE, PUTATIVE (AFU_ORTHOLOGUE AFUA_3G03445)-RELATED"/>
    <property type="match status" value="1"/>
</dbReference>